<name>D1Z1P8_METPS</name>
<dbReference type="InParanoid" id="D1Z1P8"/>
<gene>
    <name evidence="2" type="ordered locus">MCP_2548</name>
</gene>
<reference evidence="2 3" key="2">
    <citation type="journal article" date="2008" name="Int. J. Syst. Evol. Microbiol.">
        <title>Methanocella paludicola gen. nov., sp. nov., a methane-producing archaeon, the first isolate of the lineage 'Rice Cluster I', and proposal of the new archaeal order Methanocellales ord. nov.</title>
        <authorList>
            <person name="Sakai S."/>
            <person name="Imachi H."/>
            <person name="Hanada S."/>
            <person name="Ohashi A."/>
            <person name="Harada H."/>
            <person name="Kamagata Y."/>
        </authorList>
    </citation>
    <scope>NUCLEOTIDE SEQUENCE [LARGE SCALE GENOMIC DNA]</scope>
    <source>
        <strain evidence="3">DSM 17711 / JCM 13418 / NBRC 101707 / SANAE</strain>
    </source>
</reference>
<evidence type="ECO:0000313" key="3">
    <source>
        <dbReference type="Proteomes" id="UP000001882"/>
    </source>
</evidence>
<dbReference type="Pfam" id="PF13737">
    <property type="entry name" value="DDE_Tnp_1_5"/>
    <property type="match status" value="1"/>
</dbReference>
<keyword evidence="3" id="KW-1185">Reference proteome</keyword>
<dbReference type="Proteomes" id="UP000001882">
    <property type="component" value="Chromosome"/>
</dbReference>
<protein>
    <recommendedName>
        <fullName evidence="1">Transposase DDE domain-containing protein</fullName>
    </recommendedName>
</protein>
<evidence type="ECO:0000259" key="1">
    <source>
        <dbReference type="Pfam" id="PF13737"/>
    </source>
</evidence>
<dbReference type="eggNOG" id="arCOG10890">
    <property type="taxonomic scope" value="Archaea"/>
</dbReference>
<reference evidence="3" key="3">
    <citation type="journal article" date="2011" name="PLoS ONE">
        <title>Genome sequence of a mesophilic hydrogenotrophic methanogen Methanocella paludicola, the first cultivated representative of the order Methanocellales.</title>
        <authorList>
            <person name="Sakai S."/>
            <person name="Takaki Y."/>
            <person name="Shimamura S."/>
            <person name="Sekine M."/>
            <person name="Tajima T."/>
            <person name="Kosugi H."/>
            <person name="Ichikawa N."/>
            <person name="Tasumi E."/>
            <person name="Hiraki A.T."/>
            <person name="Shimizu A."/>
            <person name="Kato Y."/>
            <person name="Nishiko R."/>
            <person name="Mori K."/>
            <person name="Fujita N."/>
            <person name="Imachi H."/>
            <person name="Takai K."/>
        </authorList>
    </citation>
    <scope>NUCLEOTIDE SEQUENCE [LARGE SCALE GENOMIC DNA]</scope>
    <source>
        <strain evidence="3">DSM 17711 / JCM 13418 / NBRC 101707 / SANAE</strain>
    </source>
</reference>
<reference evidence="2 3" key="1">
    <citation type="journal article" date="2007" name="Appl. Environ. Microbiol.">
        <title>Isolation of key methanogens for global methane emission from rice paddy fields: a novel isolate affiliated with the clone cluster rice cluster I.</title>
        <authorList>
            <person name="Sakai S."/>
            <person name="Imachi H."/>
            <person name="Sekiguchi Y."/>
            <person name="Ohashi A."/>
            <person name="Harada H."/>
            <person name="Kamagata Y."/>
        </authorList>
    </citation>
    <scope>NUCLEOTIDE SEQUENCE [LARGE SCALE GENOMIC DNA]</scope>
    <source>
        <strain evidence="3">DSM 17711 / JCM 13418 / NBRC 101707 / SANAE</strain>
    </source>
</reference>
<evidence type="ECO:0000313" key="2">
    <source>
        <dbReference type="EMBL" id="BAI62620.1"/>
    </source>
</evidence>
<dbReference type="EMBL" id="AP011532">
    <property type="protein sequence ID" value="BAI62620.1"/>
    <property type="molecule type" value="Genomic_DNA"/>
</dbReference>
<dbReference type="InterPro" id="IPR025668">
    <property type="entry name" value="Tnp_DDE_dom"/>
</dbReference>
<dbReference type="OrthoDB" id="110773at2157"/>
<dbReference type="GeneID" id="8682298"/>
<sequence length="135" mass="15886">MSGRWGKKYVDKRDWRSSDQNLVDRGAFFLDHSVLEKWKEGVDMLNEGKYVRQYEFPDGLIYWAAMQHAVLGMPYRQIEGYLKKYFEGTGLRVPDYTTLFRRIRALKFDLEICLEKKELVVAVDSTGIKVSHRGE</sequence>
<dbReference type="RefSeq" id="WP_012901294.1">
    <property type="nucleotide sequence ID" value="NC_013665.1"/>
</dbReference>
<accession>D1Z1P8</accession>
<organism evidence="2 3">
    <name type="scientific">Methanocella paludicola (strain DSM 17711 / JCM 13418 / NBRC 101707 / SANAE)</name>
    <dbReference type="NCBI Taxonomy" id="304371"/>
    <lineage>
        <taxon>Archaea</taxon>
        <taxon>Methanobacteriati</taxon>
        <taxon>Methanobacteriota</taxon>
        <taxon>Stenosarchaea group</taxon>
        <taxon>Methanomicrobia</taxon>
        <taxon>Methanocellales</taxon>
        <taxon>Methanocellaceae</taxon>
        <taxon>Methanocella</taxon>
    </lineage>
</organism>
<dbReference type="AlphaFoldDB" id="D1Z1P8"/>
<proteinExistence type="predicted"/>
<dbReference type="KEGG" id="mpd:MCP_2548"/>
<feature type="domain" description="Transposase DDE" evidence="1">
    <location>
        <begin position="24"/>
        <end position="131"/>
    </location>
</feature>